<evidence type="ECO:0000313" key="2">
    <source>
        <dbReference type="Proteomes" id="UP000050491"/>
    </source>
</evidence>
<dbReference type="AlphaFoldDB" id="A0A0Q0VEU1"/>
<dbReference type="PATRIC" id="fig|1481663.12.peg.864"/>
<protein>
    <submittedName>
        <fullName evidence="1">Uncharacterized protein</fullName>
    </submittedName>
</protein>
<evidence type="ECO:0000313" key="1">
    <source>
        <dbReference type="EMBL" id="KQB00983.1"/>
    </source>
</evidence>
<dbReference type="Proteomes" id="UP000050491">
    <property type="component" value="Unassembled WGS sequence"/>
</dbReference>
<reference evidence="1 2" key="1">
    <citation type="journal article" date="2015" name="Genome Biol. Evol.">
        <title>The Dynamics of Genetic Interactions between Vibrio metoecus and Vibrio cholerae, Two Close Relatives Co-Occurring in the Environment.</title>
        <authorList>
            <person name="Orata F.D."/>
            <person name="Kirchberger P.C."/>
            <person name="Meheust R."/>
            <person name="Barlow E.J."/>
            <person name="Tarr C.L."/>
            <person name="Boucher Y."/>
        </authorList>
    </citation>
    <scope>NUCLEOTIDE SEQUENCE [LARGE SCALE GENOMIC DNA]</scope>
    <source>
        <strain evidence="1 2">YB5B04</strain>
    </source>
</reference>
<sequence length="154" mass="17419">MTHKIAVVYIGPKPKKKDTVAGSRLVFPRHKPVLVEQDLAYQLLDFPSVWITEEELEDHLKLLDEKAQAIAHQRAAQEAMQEAEEKAASMVVMLNGEELDLDKLNSAKLKTLIAANELDIAPKGAQEEVTEFRVRVRDYLRRMSEESEPANLAE</sequence>
<accession>A0A0Q0VEU1</accession>
<gene>
    <name evidence="1" type="ORF">XV92_10460</name>
</gene>
<proteinExistence type="predicted"/>
<dbReference type="EMBL" id="LBGP01000013">
    <property type="protein sequence ID" value="KQB00983.1"/>
    <property type="molecule type" value="Genomic_DNA"/>
</dbReference>
<comment type="caution">
    <text evidence="1">The sequence shown here is derived from an EMBL/GenBank/DDBJ whole genome shotgun (WGS) entry which is preliminary data.</text>
</comment>
<name>A0A0Q0VEU1_VIBMT</name>
<organism evidence="1 2">
    <name type="scientific">Vibrio metoecus</name>
    <dbReference type="NCBI Taxonomy" id="1481663"/>
    <lineage>
        <taxon>Bacteria</taxon>
        <taxon>Pseudomonadati</taxon>
        <taxon>Pseudomonadota</taxon>
        <taxon>Gammaproteobacteria</taxon>
        <taxon>Vibrionales</taxon>
        <taxon>Vibrionaceae</taxon>
        <taxon>Vibrio</taxon>
    </lineage>
</organism>
<dbReference type="OrthoDB" id="6316117at2"/>
<dbReference type="RefSeq" id="WP_032474119.1">
    <property type="nucleotide sequence ID" value="NZ_LBGP01000013.1"/>
</dbReference>